<comment type="caution">
    <text evidence="3">The sequence shown here is derived from an EMBL/GenBank/DDBJ whole genome shotgun (WGS) entry which is preliminary data.</text>
</comment>
<dbReference type="Pfam" id="PF05569">
    <property type="entry name" value="Peptidase_M56"/>
    <property type="match status" value="1"/>
</dbReference>
<sequence>MKKRTYILPVSFVALSSSALILGIYLIATKATLHPQFFITVCGEVLKNVSEHVHFNPDGVLSSLILLITVIGVGLTVIQAVGFILSHKRLSGKLLKADRIPEKLSDVIQEQHLQNVSISIVEGKPTAYTIGLFQPCIVVSTSLIQKASRKQLEAVILHELYHLQNRHLFWLLISRLISSLFFFIPIIEYLAQQLKIEFELTADSYVINKQKTRDHLCGSLALNLQYAGGVIPHFATSPIENRVAFLLSQPVSLDKVDMMRVCLSLFSVTVMIGLALIQPSQIAASFHEGTSALCRIGQKCQNKDCSDQLSVDRPTFTPFAPASFSLSSSPLTISK</sequence>
<evidence type="ECO:0000256" key="1">
    <source>
        <dbReference type="SAM" id="Phobius"/>
    </source>
</evidence>
<gene>
    <name evidence="3" type="ORF">COW83_03470</name>
</gene>
<dbReference type="Gene3D" id="3.30.2010.10">
    <property type="entry name" value="Metalloproteases ('zincins'), catalytic domain"/>
    <property type="match status" value="1"/>
</dbReference>
<feature type="transmembrane region" description="Helical" evidence="1">
    <location>
        <begin position="64"/>
        <end position="86"/>
    </location>
</feature>
<keyword evidence="1" id="KW-0812">Transmembrane</keyword>
<feature type="domain" description="Peptidase M56" evidence="2">
    <location>
        <begin position="60"/>
        <end position="244"/>
    </location>
</feature>
<accession>A0A2H0DU40</accession>
<evidence type="ECO:0000259" key="2">
    <source>
        <dbReference type="Pfam" id="PF05569"/>
    </source>
</evidence>
<protein>
    <recommendedName>
        <fullName evidence="2">Peptidase M56 domain-containing protein</fullName>
    </recommendedName>
</protein>
<dbReference type="AlphaFoldDB" id="A0A2H0DU40"/>
<keyword evidence="1" id="KW-1133">Transmembrane helix</keyword>
<dbReference type="PANTHER" id="PTHR34978">
    <property type="entry name" value="POSSIBLE SENSOR-TRANSDUCER PROTEIN BLAR"/>
    <property type="match status" value="1"/>
</dbReference>
<evidence type="ECO:0000313" key="4">
    <source>
        <dbReference type="Proteomes" id="UP000231136"/>
    </source>
</evidence>
<dbReference type="EMBL" id="PCTR01000110">
    <property type="protein sequence ID" value="PIP85591.1"/>
    <property type="molecule type" value="Genomic_DNA"/>
</dbReference>
<evidence type="ECO:0000313" key="3">
    <source>
        <dbReference type="EMBL" id="PIP85591.1"/>
    </source>
</evidence>
<feature type="transmembrane region" description="Helical" evidence="1">
    <location>
        <begin position="168"/>
        <end position="187"/>
    </location>
</feature>
<keyword evidence="1" id="KW-0472">Membrane</keyword>
<dbReference type="InterPro" id="IPR008756">
    <property type="entry name" value="Peptidase_M56"/>
</dbReference>
<dbReference type="InterPro" id="IPR052173">
    <property type="entry name" value="Beta-lactam_resp_regulator"/>
</dbReference>
<dbReference type="Proteomes" id="UP000231136">
    <property type="component" value="Unassembled WGS sequence"/>
</dbReference>
<dbReference type="PANTHER" id="PTHR34978:SF3">
    <property type="entry name" value="SLR0241 PROTEIN"/>
    <property type="match status" value="1"/>
</dbReference>
<proteinExistence type="predicted"/>
<name>A0A2H0DU40_9BACT</name>
<organism evidence="3 4">
    <name type="scientific">Candidatus Collierbacteria bacterium CG22_combo_CG10-13_8_21_14_all_43_12</name>
    <dbReference type="NCBI Taxonomy" id="1974537"/>
    <lineage>
        <taxon>Bacteria</taxon>
        <taxon>Candidatus Collieribacteriota</taxon>
    </lineage>
</organism>
<feature type="transmembrane region" description="Helical" evidence="1">
    <location>
        <begin position="7"/>
        <end position="28"/>
    </location>
</feature>
<dbReference type="CDD" id="cd07326">
    <property type="entry name" value="M56_BlaR1_MecR1_like"/>
    <property type="match status" value="1"/>
</dbReference>
<reference evidence="3 4" key="1">
    <citation type="submission" date="2017-09" db="EMBL/GenBank/DDBJ databases">
        <title>Depth-based differentiation of microbial function through sediment-hosted aquifers and enrichment of novel symbionts in the deep terrestrial subsurface.</title>
        <authorList>
            <person name="Probst A.J."/>
            <person name="Ladd B."/>
            <person name="Jarett J.K."/>
            <person name="Geller-Mcgrath D.E."/>
            <person name="Sieber C.M."/>
            <person name="Emerson J.B."/>
            <person name="Anantharaman K."/>
            <person name="Thomas B.C."/>
            <person name="Malmstrom R."/>
            <person name="Stieglmeier M."/>
            <person name="Klingl A."/>
            <person name="Woyke T."/>
            <person name="Ryan C.M."/>
            <person name="Banfield J.F."/>
        </authorList>
    </citation>
    <scope>NUCLEOTIDE SEQUENCE [LARGE SCALE GENOMIC DNA]</scope>
    <source>
        <strain evidence="3">CG22_combo_CG10-13_8_21_14_all_43_12</strain>
    </source>
</reference>